<gene>
    <name evidence="8" type="ORF">BD324DRAFT_654448</name>
</gene>
<dbReference type="GeneID" id="33560601"/>
<evidence type="ECO:0000313" key="8">
    <source>
        <dbReference type="EMBL" id="ORX40680.1"/>
    </source>
</evidence>
<dbReference type="GO" id="GO:0007264">
    <property type="term" value="P:small GTPase-mediated signal transduction"/>
    <property type="evidence" value="ECO:0007669"/>
    <property type="project" value="InterPro"/>
</dbReference>
<dbReference type="InterPro" id="IPR043162">
    <property type="entry name" value="DOCK_C_lobe_C"/>
</dbReference>
<dbReference type="Proteomes" id="UP000193218">
    <property type="component" value="Unassembled WGS sequence"/>
</dbReference>
<evidence type="ECO:0000256" key="2">
    <source>
        <dbReference type="ARBA" id="ARBA00022490"/>
    </source>
</evidence>
<dbReference type="PANTHER" id="PTHR45653:SF10">
    <property type="entry name" value="MYOBLAST CITY, ISOFORM B"/>
    <property type="match status" value="1"/>
</dbReference>
<dbReference type="EMBL" id="NBSH01000001">
    <property type="protein sequence ID" value="ORX40680.1"/>
    <property type="molecule type" value="Genomic_DNA"/>
</dbReference>
<feature type="region of interest" description="Disordered" evidence="5">
    <location>
        <begin position="2234"/>
        <end position="2262"/>
    </location>
</feature>
<dbReference type="CDD" id="cd11684">
    <property type="entry name" value="DHR2_DOCK"/>
    <property type="match status" value="1"/>
</dbReference>
<keyword evidence="2" id="KW-0963">Cytoplasm</keyword>
<dbReference type="InterPro" id="IPR027007">
    <property type="entry name" value="C2_DOCK-type_domain"/>
</dbReference>
<sequence>MSFASQAYQNGTNPSARYSRGTWQPLPYIHSGFVVHPYQPSFAPPTPTKLGETSQAAAYRNKYSHALNLESIGEEPPNGNQSGRYRFAGTTTTTTTNQHGNPYEVSLDIGDEFFAFEEYRCLVEEDGRGELWYRGYIVQSVSLANLMPLITTTNPAGTAIPPRPEPSVLIGIFPASCVYVRHDASMDDGSLTAAYEAAVKKAQELDRDRGNGRPTGFALGTGFSGDMDTVKEEDEEGSPGDGEVQRTPEIGIVPLEIAEKPAEGPDAAIQQDISATTNDGRRKSLTLIGGTPGTTPTRAPRPKSLILEKRKTIDGLQEKDQPPLPRLTAGDSTLAGQLYPLVDEIACAIRDWYQRLPTYLVNRDYRLFTTVVQHIDALWLGRRQLLSQTLSGDELARVRRECVSRLVKCNVAQGLEVIVRSLEDGSVTVTEKDRAFSGATWAGGINLYIQQLQLAYIDLIPLDTLFGRSSRLFEGLPLASDARSQRFSLAAAKARPLALGQALDAPLGVYHHVLLDVRAFIANPCAPGETAELFFSLFNAKENRFITEEFCLILNHLGSPARDSTQRLGRLRTLFTDLKPEDIGPSVYLICRLVRNGALKMRSDAQAGTLESQYRNVNAAASRQSQTLLSDRNTMRGIPSISETVTDDSFSITSGFAGHRTTTTHTNGTTTTPSPSMSDGRPSFRRPLGCAVLEMPPISKLLSEDDGKAGIVPGTGSEYTMSIHLPRDEATFATLHEDLIRQRSKEFSKSGRAEAIVVSLKVLRGSAPRLAREHPSLLQEVPFSSRLSFPDVVLPNTDRNDLYVKLWSASFFPSPTSSGGSIRVRRPSPAVNHGNVQVSLEVRKSDGTALPDIMFSGGSGEGPVRQYHSLVFQQNDTPTFGELVKIALPGRSAPDCHLFLTFRSRTATQRQGRDDSQELEKPFAFAYLPLLSNTSCVQDGSHDLILYRLEKNLQPAPNVYLGSPFSDASTHGVVTSKTLTPLRDRMMLRTYLCSSTQTQDPTLQALFHWQKLADNINELCKTLDMFSFVNEEEISKFVPSILDSLFGMTSFNAGEKQEQLDTLIFRALVKVLSMTSDRRFRDFDAVLDDYISNHFTSSSSSFNLLRSMKSVMSRPESKDYRSFLKVWHLFFRFIIRSRELDRGKGIGLDATSAHIEADFQRQMKAILEDINSLMKMTDKGLIGTQTLAVQHYADVLPYLAQVFQPLETAEMVITFADTLTYSKGSIAIYKLLLLLQVIKNIFDSSDARALLVPALVRWVKPHLGRFEEIAFIKHPDGQVDSTTDTKKIKWMECNRLAVTVAAWTVTKLQDWLDSPLIAEDNGLKVQEEDNIEYCLTLLPSLLESYAELDSPGTLVTLQKSQVSSSIYERTPDMFPSSHPFPLLSELPPPPLVDQIHTSVADEVLPSSGPFIPSLGECSAVIFTLILASPTTNMARFLAELLDIEGAAGTAKILRSVFAFCRSILRSRAFPRQWLSMNLMFYSTMLGLLQAISDLLEDGFVPPISEMASFDQLLWTDCLELLCDFCGSEELALEDHAPQRRRAEWIIAGDLRDDGARLLMKLWNALGWPADSASAQRVQSRYGGYQTRFTSLAGRVLGLCLSSHDQLCETAVEILFSMIYAEYVLDGKFESIATDIFVKLDVLVSGYSCGRGFAHLDISPQFLDKGNSTLASDPTMRAYFVAHLRSVFEASPEIDADFHVKVGNLLDEIELFIELLLDLRDIPDTTEWKDERSLAIYRLILFTQRVNREDLYTRFVHQLVRLNVDAQDWMGAGKALCLHADLHGWTLDKVLLEPFTSGSMSLPAQNAFARKESLYYHAIDYFAEAEAYEAALHLCQELVSQHQRLTFNVPKLSELLSHQARLWERINAASRKQPEYFRVAYFGDFSLINRNKDFIVRGRPWQRFSDFCDEIQHKHPAAIIHRSKVPPPESDRDGEDQVIWITSVHPEPDPDHPALAEGVPESIQSYHKNNEIKTFSCLRPYSRAESVGEGVMTWIEKTWLTTEKILPDVLNRSEVVEIRYEQISPLSTALAEVGKATGALRDLSREAPGYRVDVKLLGTVINGAVDSPVNGGVKLYRKTFIEGDYLNRHPLETAQVGMLDAALRNYVQAIQNALSVHRVHCKDVTFHEALKSHFYAAFPDEIAALPPWSDSTHSAGNMGRAVPNGHGHGSKPSVSTIRSQGNHIAVNPARMSTMSLATETGYLLPELRVGPSIKHSGSAPSVAVDASHLRSESQHTISPINGDVSRGVPSIHGTGTSTSSPRQSVISAGKRASMSSGLSPNLGNRAKSFVGSLNNKSRVSLSVQSEVGDADIIERDEGVDGMVIDIQPNHSQTEKMGRFGSFMRRKE</sequence>
<feature type="region of interest" description="Disordered" evidence="5">
    <location>
        <begin position="205"/>
        <end position="246"/>
    </location>
</feature>
<feature type="region of interest" description="Disordered" evidence="5">
    <location>
        <begin position="656"/>
        <end position="682"/>
    </location>
</feature>
<feature type="compositionally biased region" description="Polar residues" evidence="5">
    <location>
        <begin position="2252"/>
        <end position="2262"/>
    </location>
</feature>
<evidence type="ECO:0008006" key="10">
    <source>
        <dbReference type="Google" id="ProtNLM"/>
    </source>
</evidence>
<dbReference type="InterPro" id="IPR056372">
    <property type="entry name" value="TPR_DOCK"/>
</dbReference>
<dbReference type="GO" id="GO:0005886">
    <property type="term" value="C:plasma membrane"/>
    <property type="evidence" value="ECO:0007669"/>
    <property type="project" value="TreeGrafter"/>
</dbReference>
<dbReference type="Gene3D" id="1.20.1270.350">
    <property type="entry name" value="Dedicator of cytokinesis N-terminal subdomain"/>
    <property type="match status" value="1"/>
</dbReference>
<feature type="domain" description="C2 DOCK-type" evidence="6">
    <location>
        <begin position="799"/>
        <end position="993"/>
    </location>
</feature>
<dbReference type="STRING" id="4999.A0A1Y1URK8"/>
<feature type="region of interest" description="Disordered" evidence="5">
    <location>
        <begin position="1"/>
        <end position="20"/>
    </location>
</feature>
<dbReference type="PANTHER" id="PTHR45653">
    <property type="entry name" value="DEDICATOR OF CYTOKINESIS"/>
    <property type="match status" value="1"/>
</dbReference>
<dbReference type="InterPro" id="IPR043161">
    <property type="entry name" value="DOCK_C_lobe_A"/>
</dbReference>
<dbReference type="InterPro" id="IPR035892">
    <property type="entry name" value="C2_domain_sf"/>
</dbReference>
<dbReference type="InParanoid" id="A0A1Y1URK8"/>
<feature type="compositionally biased region" description="Low complexity" evidence="5">
    <location>
        <begin position="661"/>
        <end position="672"/>
    </location>
</feature>
<protein>
    <recommendedName>
        <fullName evidence="10">Cytoplasmic protein</fullName>
    </recommendedName>
</protein>
<dbReference type="Gene3D" id="1.20.58.740">
    <property type="match status" value="1"/>
</dbReference>
<dbReference type="InterPro" id="IPR046773">
    <property type="entry name" value="DOCKER_Lobe_C"/>
</dbReference>
<evidence type="ECO:0000259" key="7">
    <source>
        <dbReference type="PROSITE" id="PS51651"/>
    </source>
</evidence>
<evidence type="ECO:0000313" key="9">
    <source>
        <dbReference type="Proteomes" id="UP000193218"/>
    </source>
</evidence>
<dbReference type="Pfam" id="PF14429">
    <property type="entry name" value="DOCK-C2"/>
    <property type="match status" value="1"/>
</dbReference>
<feature type="region of interest" description="Disordered" evidence="5">
    <location>
        <begin position="2153"/>
        <end position="2175"/>
    </location>
</feature>
<dbReference type="Gene3D" id="1.25.40.410">
    <property type="match status" value="1"/>
</dbReference>
<accession>A0A1Y1URK8</accession>
<proteinExistence type="inferred from homology"/>
<dbReference type="Pfam" id="PF23554">
    <property type="entry name" value="TPR_DOCK"/>
    <property type="match status" value="2"/>
</dbReference>
<dbReference type="OrthoDB" id="18896at2759"/>
<feature type="region of interest" description="Disordered" evidence="5">
    <location>
        <begin position="282"/>
        <end position="301"/>
    </location>
</feature>
<keyword evidence="3" id="KW-0597">Phosphoprotein</keyword>
<keyword evidence="9" id="KW-1185">Reference proteome</keyword>
<evidence type="ECO:0000259" key="6">
    <source>
        <dbReference type="PROSITE" id="PS51650"/>
    </source>
</evidence>
<dbReference type="CDD" id="cd08679">
    <property type="entry name" value="C2_DOCK180_related"/>
    <property type="match status" value="1"/>
</dbReference>
<evidence type="ECO:0000256" key="5">
    <source>
        <dbReference type="SAM" id="MobiDB-lite"/>
    </source>
</evidence>
<dbReference type="GO" id="GO:0031267">
    <property type="term" value="F:small GTPase binding"/>
    <property type="evidence" value="ECO:0007669"/>
    <property type="project" value="TreeGrafter"/>
</dbReference>
<feature type="domain" description="DOCKER" evidence="7">
    <location>
        <begin position="1742"/>
        <end position="2153"/>
    </location>
</feature>
<dbReference type="Pfam" id="PF20421">
    <property type="entry name" value="DHR-2_Lobe_C"/>
    <property type="match status" value="1"/>
</dbReference>
<dbReference type="PROSITE" id="PS51651">
    <property type="entry name" value="DOCKER"/>
    <property type="match status" value="1"/>
</dbReference>
<evidence type="ECO:0000256" key="3">
    <source>
        <dbReference type="ARBA" id="ARBA00022553"/>
    </source>
</evidence>
<comment type="similarity">
    <text evidence="4">Belongs to the DOCK family.</text>
</comment>
<dbReference type="PROSITE" id="PS51650">
    <property type="entry name" value="C2_DOCK"/>
    <property type="match status" value="1"/>
</dbReference>
<comment type="caution">
    <text evidence="8">The sequence shown here is derived from an EMBL/GenBank/DDBJ whole genome shotgun (WGS) entry which is preliminary data.</text>
</comment>
<dbReference type="InterPro" id="IPR026791">
    <property type="entry name" value="DOCK"/>
</dbReference>
<dbReference type="InterPro" id="IPR027357">
    <property type="entry name" value="DOCKER_dom"/>
</dbReference>
<dbReference type="Pfam" id="PF16172">
    <property type="entry name" value="DOCK_N"/>
    <property type="match status" value="1"/>
</dbReference>
<dbReference type="InterPro" id="IPR032376">
    <property type="entry name" value="DOCK_N"/>
</dbReference>
<dbReference type="InterPro" id="IPR042455">
    <property type="entry name" value="DOCK_N_sub1"/>
</dbReference>
<dbReference type="GO" id="GO:0005085">
    <property type="term" value="F:guanyl-nucleotide exchange factor activity"/>
    <property type="evidence" value="ECO:0007669"/>
    <property type="project" value="InterPro"/>
</dbReference>
<comment type="subcellular location">
    <subcellularLocation>
        <location evidence="1">Cytoplasm</location>
    </subcellularLocation>
</comment>
<dbReference type="RefSeq" id="XP_021874359.1">
    <property type="nucleotide sequence ID" value="XM_022018792.1"/>
</dbReference>
<feature type="compositionally biased region" description="Polar residues" evidence="5">
    <location>
        <begin position="1"/>
        <end position="16"/>
    </location>
</feature>
<dbReference type="GO" id="GO:0005737">
    <property type="term" value="C:cytoplasm"/>
    <property type="evidence" value="ECO:0007669"/>
    <property type="project" value="UniProtKB-SubCell"/>
</dbReference>
<organism evidence="8 9">
    <name type="scientific">Kockovaella imperatae</name>
    <dbReference type="NCBI Taxonomy" id="4999"/>
    <lineage>
        <taxon>Eukaryota</taxon>
        <taxon>Fungi</taxon>
        <taxon>Dikarya</taxon>
        <taxon>Basidiomycota</taxon>
        <taxon>Agaricomycotina</taxon>
        <taxon>Tremellomycetes</taxon>
        <taxon>Tremellales</taxon>
        <taxon>Cuniculitremaceae</taxon>
        <taxon>Kockovaella</taxon>
    </lineage>
</organism>
<evidence type="ECO:0000256" key="1">
    <source>
        <dbReference type="ARBA" id="ARBA00004496"/>
    </source>
</evidence>
<reference evidence="8 9" key="1">
    <citation type="submission" date="2017-03" db="EMBL/GenBank/DDBJ databases">
        <title>Widespread Adenine N6-methylation of Active Genes in Fungi.</title>
        <authorList>
            <consortium name="DOE Joint Genome Institute"/>
            <person name="Mondo S.J."/>
            <person name="Dannebaum R.O."/>
            <person name="Kuo R.C."/>
            <person name="Louie K.B."/>
            <person name="Bewick A.J."/>
            <person name="Labutti K."/>
            <person name="Haridas S."/>
            <person name="Kuo A."/>
            <person name="Salamov A."/>
            <person name="Ahrendt S.R."/>
            <person name="Lau R."/>
            <person name="Bowen B.P."/>
            <person name="Lipzen A."/>
            <person name="Sullivan W."/>
            <person name="Andreopoulos W.B."/>
            <person name="Clum A."/>
            <person name="Lindquist E."/>
            <person name="Daum C."/>
            <person name="Northen T.R."/>
            <person name="Ramamoorthy G."/>
            <person name="Schmitz R.J."/>
            <person name="Gryganskyi A."/>
            <person name="Culley D."/>
            <person name="Magnuson J."/>
            <person name="James T.Y."/>
            <person name="O'Malley M.A."/>
            <person name="Stajich J.E."/>
            <person name="Spatafora J.W."/>
            <person name="Visel A."/>
            <person name="Grigoriev I.V."/>
        </authorList>
    </citation>
    <scope>NUCLEOTIDE SEQUENCE [LARGE SCALE GENOMIC DNA]</scope>
    <source>
        <strain evidence="8 9">NRRL Y-17943</strain>
    </source>
</reference>
<evidence type="ECO:0000256" key="4">
    <source>
        <dbReference type="PROSITE-ProRule" id="PRU00983"/>
    </source>
</evidence>
<name>A0A1Y1URK8_9TREE</name>
<dbReference type="Gene3D" id="2.60.40.150">
    <property type="entry name" value="C2 domain"/>
    <property type="match status" value="1"/>
</dbReference>